<proteinExistence type="predicted"/>
<gene>
    <name evidence="1" type="ORF">DERP_005194</name>
</gene>
<dbReference type="EMBL" id="NJHN03000031">
    <property type="protein sequence ID" value="KAH9423614.1"/>
    <property type="molecule type" value="Genomic_DNA"/>
</dbReference>
<evidence type="ECO:0000313" key="2">
    <source>
        <dbReference type="Proteomes" id="UP000887458"/>
    </source>
</evidence>
<comment type="caution">
    <text evidence="1">The sequence shown here is derived from an EMBL/GenBank/DDBJ whole genome shotgun (WGS) entry which is preliminary data.</text>
</comment>
<protein>
    <submittedName>
        <fullName evidence="1">Uncharacterized protein</fullName>
    </submittedName>
</protein>
<dbReference type="Proteomes" id="UP000887458">
    <property type="component" value="Unassembled WGS sequence"/>
</dbReference>
<accession>A0ABQ8JM47</accession>
<reference evidence="1 2" key="1">
    <citation type="journal article" date="2018" name="J. Allergy Clin. Immunol.">
        <title>High-quality assembly of Dermatophagoides pteronyssinus genome and transcriptome reveals a wide range of novel allergens.</title>
        <authorList>
            <person name="Liu X.Y."/>
            <person name="Yang K.Y."/>
            <person name="Wang M.Q."/>
            <person name="Kwok J.S."/>
            <person name="Zeng X."/>
            <person name="Yang Z."/>
            <person name="Xiao X.J."/>
            <person name="Lau C.P."/>
            <person name="Li Y."/>
            <person name="Huang Z.M."/>
            <person name="Ba J.G."/>
            <person name="Yim A.K."/>
            <person name="Ouyang C.Y."/>
            <person name="Ngai S.M."/>
            <person name="Chan T.F."/>
            <person name="Leung E.L."/>
            <person name="Liu L."/>
            <person name="Liu Z.G."/>
            <person name="Tsui S.K."/>
        </authorList>
    </citation>
    <scope>NUCLEOTIDE SEQUENCE [LARGE SCALE GENOMIC DNA]</scope>
    <source>
        <strain evidence="1">Derp</strain>
    </source>
</reference>
<evidence type="ECO:0000313" key="1">
    <source>
        <dbReference type="EMBL" id="KAH9423614.1"/>
    </source>
</evidence>
<reference evidence="1 2" key="2">
    <citation type="journal article" date="2022" name="Mol. Biol. Evol.">
        <title>Comparative Genomics Reveals Insights into the Divergent Evolution of Astigmatic Mites and Household Pest Adaptations.</title>
        <authorList>
            <person name="Xiong Q."/>
            <person name="Wan A.T."/>
            <person name="Liu X."/>
            <person name="Fung C.S."/>
            <person name="Xiao X."/>
            <person name="Malainual N."/>
            <person name="Hou J."/>
            <person name="Wang L."/>
            <person name="Wang M."/>
            <person name="Yang K.Y."/>
            <person name="Cui Y."/>
            <person name="Leung E.L."/>
            <person name="Nong W."/>
            <person name="Shin S.K."/>
            <person name="Au S.W."/>
            <person name="Jeong K.Y."/>
            <person name="Chew F.T."/>
            <person name="Hui J.H."/>
            <person name="Leung T.F."/>
            <person name="Tungtrongchitr A."/>
            <person name="Zhong N."/>
            <person name="Liu Z."/>
            <person name="Tsui S.K."/>
        </authorList>
    </citation>
    <scope>NUCLEOTIDE SEQUENCE [LARGE SCALE GENOMIC DNA]</scope>
    <source>
        <strain evidence="1">Derp</strain>
    </source>
</reference>
<keyword evidence="2" id="KW-1185">Reference proteome</keyword>
<organism evidence="1 2">
    <name type="scientific">Dermatophagoides pteronyssinus</name>
    <name type="common">European house dust mite</name>
    <dbReference type="NCBI Taxonomy" id="6956"/>
    <lineage>
        <taxon>Eukaryota</taxon>
        <taxon>Metazoa</taxon>
        <taxon>Ecdysozoa</taxon>
        <taxon>Arthropoda</taxon>
        <taxon>Chelicerata</taxon>
        <taxon>Arachnida</taxon>
        <taxon>Acari</taxon>
        <taxon>Acariformes</taxon>
        <taxon>Sarcoptiformes</taxon>
        <taxon>Astigmata</taxon>
        <taxon>Psoroptidia</taxon>
        <taxon>Analgoidea</taxon>
        <taxon>Pyroglyphidae</taxon>
        <taxon>Dermatophagoidinae</taxon>
        <taxon>Dermatophagoides</taxon>
    </lineage>
</organism>
<sequence length="78" mass="8932">MVHQKIFDIFVLVKSPDADICVAIRPNSGPIQSIRSGNIQNSLLFCILSSSLIIDNDDLHFVPFSVQFEHRIQRRHFP</sequence>
<name>A0ABQ8JM47_DERPT</name>